<dbReference type="AlphaFoldDB" id="A0A6G4U4J9"/>
<keyword evidence="2" id="KW-0333">Golgi apparatus</keyword>
<evidence type="ECO:0000256" key="4">
    <source>
        <dbReference type="ARBA" id="ARBA00023136"/>
    </source>
</evidence>
<dbReference type="Proteomes" id="UP000481583">
    <property type="component" value="Unassembled WGS sequence"/>
</dbReference>
<dbReference type="GO" id="GO:0070273">
    <property type="term" value="F:phosphatidylinositol-4-phosphate binding"/>
    <property type="evidence" value="ECO:0007669"/>
    <property type="project" value="InterPro"/>
</dbReference>
<evidence type="ECO:0000256" key="3">
    <source>
        <dbReference type="ARBA" id="ARBA00023121"/>
    </source>
</evidence>
<sequence length="218" mass="23143">MTITIGEEIMLLSLDDESGAAKDRQSAGWAVAGGILLDLVLAGRVRVAGGRMSVTDPAPTGTGLLDERLKLIAAWAAKAGGKPPKAKAWLTKDHDKAVQATIDSLRARGLVTEETRKMLGLFAVRRYPEADGSVERELRDRLAAAVLHGADPDERTAGLIALLHAAKLHRLAFPGLPPKQVSPRMAEIADGQWAGESVRAALQDMQTMLTVVTVTAVS</sequence>
<dbReference type="EMBL" id="JAAKZV010000085">
    <property type="protein sequence ID" value="NGN66141.1"/>
    <property type="molecule type" value="Genomic_DNA"/>
</dbReference>
<protein>
    <submittedName>
        <fullName evidence="5">GPP34 family phosphoprotein</fullName>
    </submittedName>
</protein>
<gene>
    <name evidence="5" type="ORF">G5C51_19865</name>
</gene>
<name>A0A6G4U4J9_9ACTN</name>
<organism evidence="5 6">
    <name type="scientific">Streptomyces coryli</name>
    <dbReference type="NCBI Taxonomy" id="1128680"/>
    <lineage>
        <taxon>Bacteria</taxon>
        <taxon>Bacillati</taxon>
        <taxon>Actinomycetota</taxon>
        <taxon>Actinomycetes</taxon>
        <taxon>Kitasatosporales</taxon>
        <taxon>Streptomycetaceae</taxon>
        <taxon>Streptomyces</taxon>
    </lineage>
</organism>
<comment type="subcellular location">
    <subcellularLocation>
        <location evidence="1">Golgi apparatus membrane</location>
        <topology evidence="1">Peripheral membrane protein</topology>
        <orientation evidence="1">Cytoplasmic side</orientation>
    </subcellularLocation>
</comment>
<dbReference type="Pfam" id="PF05719">
    <property type="entry name" value="GPP34"/>
    <property type="match status" value="1"/>
</dbReference>
<reference evidence="5 6" key="1">
    <citation type="submission" date="2020-02" db="EMBL/GenBank/DDBJ databases">
        <title>Whole-genome analyses of novel actinobacteria.</title>
        <authorList>
            <person name="Sahin N."/>
        </authorList>
    </citation>
    <scope>NUCLEOTIDE SEQUENCE [LARGE SCALE GENOMIC DNA]</scope>
    <source>
        <strain evidence="5 6">A7024</strain>
    </source>
</reference>
<dbReference type="Gene3D" id="1.10.3630.10">
    <property type="entry name" value="yeast vps74-n-term truncation variant domain like"/>
    <property type="match status" value="1"/>
</dbReference>
<keyword evidence="6" id="KW-1185">Reference proteome</keyword>
<keyword evidence="4" id="KW-0472">Membrane</keyword>
<dbReference type="GO" id="GO:0005737">
    <property type="term" value="C:cytoplasm"/>
    <property type="evidence" value="ECO:0007669"/>
    <property type="project" value="UniProtKB-ARBA"/>
</dbReference>
<dbReference type="PANTHER" id="PTHR12704">
    <property type="entry name" value="TRANS-GOLGI PROTEIN GMX33"/>
    <property type="match status" value="1"/>
</dbReference>
<evidence type="ECO:0000313" key="5">
    <source>
        <dbReference type="EMBL" id="NGN66141.1"/>
    </source>
</evidence>
<dbReference type="PANTHER" id="PTHR12704:SF2">
    <property type="entry name" value="GOLGI PHOSPHOPROTEIN 3 HOMOLOG SAURON"/>
    <property type="match status" value="1"/>
</dbReference>
<evidence type="ECO:0000313" key="6">
    <source>
        <dbReference type="Proteomes" id="UP000481583"/>
    </source>
</evidence>
<accession>A0A6G4U4J9</accession>
<proteinExistence type="predicted"/>
<evidence type="ECO:0000256" key="2">
    <source>
        <dbReference type="ARBA" id="ARBA00023034"/>
    </source>
</evidence>
<dbReference type="GO" id="GO:0012505">
    <property type="term" value="C:endomembrane system"/>
    <property type="evidence" value="ECO:0007669"/>
    <property type="project" value="UniProtKB-ARBA"/>
</dbReference>
<dbReference type="InterPro" id="IPR038261">
    <property type="entry name" value="GPP34-like_sf"/>
</dbReference>
<evidence type="ECO:0000256" key="1">
    <source>
        <dbReference type="ARBA" id="ARBA00004255"/>
    </source>
</evidence>
<comment type="caution">
    <text evidence="5">The sequence shown here is derived from an EMBL/GenBank/DDBJ whole genome shotgun (WGS) entry which is preliminary data.</text>
</comment>
<dbReference type="RefSeq" id="WP_165239247.1">
    <property type="nucleotide sequence ID" value="NZ_JAAKZV010000085.1"/>
</dbReference>
<dbReference type="InterPro" id="IPR008628">
    <property type="entry name" value="GPP34-like"/>
</dbReference>
<keyword evidence="3" id="KW-0446">Lipid-binding</keyword>